<dbReference type="Pfam" id="PF05006">
    <property type="entry name" value="PIF3"/>
    <property type="match status" value="1"/>
</dbReference>
<accession>Q7T9Y9</accession>
<dbReference type="EMBL" id="AF547984">
    <property type="protein sequence ID" value="AAP85663.1"/>
    <property type="molecule type" value="Genomic_DNA"/>
</dbReference>
<reference evidence="2 3" key="1">
    <citation type="journal article" date="2003" name="Virology">
        <title>The complete sequence of the Adoxophyes orana granulovirus genome.</title>
        <authorList>
            <person name="Wormleaton S."/>
            <person name="Kuzio J."/>
            <person name="Winstanley D."/>
        </authorList>
    </citation>
    <scope>NUCLEOTIDE SEQUENCE [LARGE SCALE GENOMIC DNA]</scope>
</reference>
<evidence type="ECO:0000313" key="2">
    <source>
        <dbReference type="EMBL" id="AAP85663.1"/>
    </source>
</evidence>
<name>Q7T9Y9_GVAO</name>
<organism evidence="2 3">
    <name type="scientific">Adoxophyes orana granulovirus</name>
    <name type="common">AoGV</name>
    <dbReference type="NCBI Taxonomy" id="170617"/>
    <lineage>
        <taxon>Viruses</taxon>
        <taxon>Viruses incertae sedis</taxon>
        <taxon>Naldaviricetes</taxon>
        <taxon>Lefavirales</taxon>
        <taxon>Baculoviridae</taxon>
        <taxon>Betabaculovirus</taxon>
        <taxon>Betabaculovirus adoranae</taxon>
    </lineage>
</organism>
<dbReference type="RefSeq" id="NP_872480.1">
    <property type="nucleotide sequence ID" value="NC_005038.1"/>
</dbReference>
<keyword evidence="1" id="KW-1133">Transmembrane helix</keyword>
<evidence type="ECO:0000313" key="3">
    <source>
        <dbReference type="Proteomes" id="UP000202129"/>
    </source>
</evidence>
<gene>
    <name evidence="2" type="primary">ORF_26</name>
</gene>
<proteinExistence type="predicted"/>
<protein>
    <submittedName>
        <fullName evidence="2">ORF_26</fullName>
    </submittedName>
</protein>
<dbReference type="GeneID" id="1463369"/>
<keyword evidence="1" id="KW-0812">Transmembrane</keyword>
<dbReference type="OrthoDB" id="9997at10239"/>
<dbReference type="InterPro" id="IPR007703">
    <property type="entry name" value="PIF3"/>
</dbReference>
<dbReference type="Proteomes" id="UP000202129">
    <property type="component" value="Segment"/>
</dbReference>
<organismHost>
    <name type="scientific">Adoxophyes</name>
    <dbReference type="NCBI Taxonomy" id="85584"/>
</organismHost>
<keyword evidence="3" id="KW-1185">Reference proteome</keyword>
<dbReference type="KEGG" id="vg:1463369"/>
<evidence type="ECO:0000256" key="1">
    <source>
        <dbReference type="SAM" id="Phobius"/>
    </source>
</evidence>
<sequence length="187" mass="21277">MISTIFVLIIFCAITLLYLNKLLHNERFEKLVNISFSKETIMDCESTPIPCISHEQCIDSCKNGLSMRCNEGGFCDKGFVQVNNDQDCDQSKGLIEVFAAVGEFGVIKSCVSIFRDIIDDKGNLRPYICENGVMEINLENDMFDVNNCICNMNYVKYIYTQGAYSRPLPVCIPKNSSPIYDRIYRRA</sequence>
<keyword evidence="1" id="KW-0472">Membrane</keyword>
<feature type="transmembrane region" description="Helical" evidence="1">
    <location>
        <begin position="6"/>
        <end position="23"/>
    </location>
</feature>